<dbReference type="Proteomes" id="UP000269271">
    <property type="component" value="Unassembled WGS sequence"/>
</dbReference>
<proteinExistence type="predicted"/>
<gene>
    <name evidence="2" type="ORF">DF037_34575</name>
</gene>
<feature type="transmembrane region" description="Helical" evidence="1">
    <location>
        <begin position="100"/>
        <end position="122"/>
    </location>
</feature>
<comment type="caution">
    <text evidence="2">The sequence shown here is derived from an EMBL/GenBank/DDBJ whole genome shotgun (WGS) entry which is preliminary data.</text>
</comment>
<dbReference type="Pfam" id="PF11158">
    <property type="entry name" value="DUF2938"/>
    <property type="match status" value="1"/>
</dbReference>
<dbReference type="InterPro" id="IPR021329">
    <property type="entry name" value="DUF2938"/>
</dbReference>
<sequence length="164" mass="17763">MSDIIIAGVFIGLVATALSDLWAVFLEKTFKVPNYGFDVVGRWIGHMAHGQFFHKPIFATPPIPGEKAIGWIAHYALGAAFGFLPILLGGGTDWIADPTWAVAIAAGLLTLAIPFFIVVPAFGMGVLCSRTPDPWAARRRGVIAHLYYGIALYIAAIFFAMLMR</sequence>
<keyword evidence="1" id="KW-0472">Membrane</keyword>
<evidence type="ECO:0000256" key="1">
    <source>
        <dbReference type="SAM" id="Phobius"/>
    </source>
</evidence>
<accession>A0A0G3Z4K2</accession>
<protein>
    <submittedName>
        <fullName evidence="2">DUF2938 family protein</fullName>
    </submittedName>
</protein>
<accession>A0A1C8ZLW0</accession>
<feature type="transmembrane region" description="Helical" evidence="1">
    <location>
        <begin position="68"/>
        <end position="88"/>
    </location>
</feature>
<dbReference type="EMBL" id="QTQX01000031">
    <property type="protein sequence ID" value="RQT18984.1"/>
    <property type="molecule type" value="Genomic_DNA"/>
</dbReference>
<reference evidence="2 3" key="1">
    <citation type="submission" date="2018-08" db="EMBL/GenBank/DDBJ databases">
        <title>Comparative analysis of Burkholderia isolates from Puerto Rico.</title>
        <authorList>
            <person name="Hall C."/>
            <person name="Sahl J."/>
            <person name="Wagner D."/>
        </authorList>
    </citation>
    <scope>NUCLEOTIDE SEQUENCE [LARGE SCALE GENOMIC DNA]</scope>
    <source>
        <strain evidence="2 3">Bp9001</strain>
    </source>
</reference>
<dbReference type="RefSeq" id="WP_047853372.1">
    <property type="nucleotide sequence ID" value="NZ_CABVQJ010000022.1"/>
</dbReference>
<dbReference type="KEGG" id="bcon:NL30_36045"/>
<organism evidence="2 3">
    <name type="scientific">Burkholderia contaminans</name>
    <dbReference type="NCBI Taxonomy" id="488447"/>
    <lineage>
        <taxon>Bacteria</taxon>
        <taxon>Pseudomonadati</taxon>
        <taxon>Pseudomonadota</taxon>
        <taxon>Betaproteobacteria</taxon>
        <taxon>Burkholderiales</taxon>
        <taxon>Burkholderiaceae</taxon>
        <taxon>Burkholderia</taxon>
        <taxon>Burkholderia cepacia complex</taxon>
    </lineage>
</organism>
<feature type="transmembrane region" description="Helical" evidence="1">
    <location>
        <begin position="142"/>
        <end position="162"/>
    </location>
</feature>
<evidence type="ECO:0000313" key="3">
    <source>
        <dbReference type="Proteomes" id="UP000269271"/>
    </source>
</evidence>
<evidence type="ECO:0000313" key="2">
    <source>
        <dbReference type="EMBL" id="RQT18984.1"/>
    </source>
</evidence>
<keyword evidence="1" id="KW-0812">Transmembrane</keyword>
<name>A0A0G3Z4K2_9BURK</name>
<keyword evidence="1" id="KW-1133">Transmembrane helix</keyword>
<dbReference type="AlphaFoldDB" id="A0A0G3Z4K2"/>